<dbReference type="Pfam" id="PF01656">
    <property type="entry name" value="CbiA"/>
    <property type="match status" value="1"/>
</dbReference>
<proteinExistence type="predicted"/>
<dbReference type="RefSeq" id="WP_100271325.1">
    <property type="nucleotide sequence ID" value="NZ_CP024447.1"/>
</dbReference>
<accession>A0A2D2LYC9</accession>
<dbReference type="AlphaFoldDB" id="A0A2D2LYC9"/>
<keyword evidence="2" id="KW-0614">Plasmid</keyword>
<organism evidence="2 3">
    <name type="scientific">Faucicola osloensis</name>
    <name type="common">Moraxella osloensis</name>
    <dbReference type="NCBI Taxonomy" id="34062"/>
    <lineage>
        <taxon>Bacteria</taxon>
        <taxon>Pseudomonadati</taxon>
        <taxon>Pseudomonadota</taxon>
        <taxon>Gammaproteobacteria</taxon>
        <taxon>Moraxellales</taxon>
        <taxon>Moraxellaceae</taxon>
        <taxon>Faucicola</taxon>
    </lineage>
</organism>
<evidence type="ECO:0000313" key="2">
    <source>
        <dbReference type="EMBL" id="ATR80032.1"/>
    </source>
</evidence>
<evidence type="ECO:0000313" key="3">
    <source>
        <dbReference type="Proteomes" id="UP000229340"/>
    </source>
</evidence>
<evidence type="ECO:0000259" key="1">
    <source>
        <dbReference type="Pfam" id="PF01656"/>
    </source>
</evidence>
<dbReference type="PANTHER" id="PTHR13696">
    <property type="entry name" value="P-LOOP CONTAINING NUCLEOSIDE TRIPHOSPHATE HYDROLASE"/>
    <property type="match status" value="1"/>
</dbReference>
<gene>
    <name evidence="2" type="ORF">NP7_11835</name>
</gene>
<dbReference type="InterPro" id="IPR050678">
    <property type="entry name" value="DNA_Partitioning_ATPase"/>
</dbReference>
<dbReference type="SUPFAM" id="SSF52540">
    <property type="entry name" value="P-loop containing nucleoside triphosphate hydrolases"/>
    <property type="match status" value="1"/>
</dbReference>
<dbReference type="InterPro" id="IPR027417">
    <property type="entry name" value="P-loop_NTPase"/>
</dbReference>
<dbReference type="EMBL" id="CP024447">
    <property type="protein sequence ID" value="ATR80032.1"/>
    <property type="molecule type" value="Genomic_DNA"/>
</dbReference>
<protein>
    <submittedName>
        <fullName evidence="2">ATPase</fullName>
    </submittedName>
</protein>
<sequence length="205" mass="22939">MAQIFTIANRKGGVGKTTLATNLAVALSNKGKTLLVDTDDQKSAYNWNEYRQEKLNSISVIENLGKTLQPLNDEYEFILIDIAGRDSEVFREALLISDKLIVPTQASILDLELLPYIADKVTIAHKLNPELKAYIVINRANANPKNNEVNEAKKFIAKYPIFKLLNTVIHDRKQFRDAIIGGLSVSEMGSSKAHDELNKFLIEVL</sequence>
<dbReference type="Proteomes" id="UP000229340">
    <property type="component" value="Plasmid pNP7-4"/>
</dbReference>
<dbReference type="PANTHER" id="PTHR13696:SF96">
    <property type="entry name" value="COBQ_COBB_MIND_PARA NUCLEOTIDE BINDING DOMAIN-CONTAINING PROTEIN"/>
    <property type="match status" value="1"/>
</dbReference>
<geneLocation type="plasmid" evidence="3">
    <name>pnp7-4</name>
</geneLocation>
<dbReference type="CDD" id="cd02042">
    <property type="entry name" value="ParAB_family"/>
    <property type="match status" value="1"/>
</dbReference>
<dbReference type="Gene3D" id="3.40.50.300">
    <property type="entry name" value="P-loop containing nucleotide triphosphate hydrolases"/>
    <property type="match status" value="1"/>
</dbReference>
<name>A0A2D2LYC9_FAUOS</name>
<dbReference type="InterPro" id="IPR002586">
    <property type="entry name" value="CobQ/CobB/MinD/ParA_Nub-bd_dom"/>
</dbReference>
<feature type="domain" description="CobQ/CobB/MinD/ParA nucleotide binding" evidence="1">
    <location>
        <begin position="6"/>
        <end position="182"/>
    </location>
</feature>
<dbReference type="PIRSF" id="PIRSF009320">
    <property type="entry name" value="Nuc_binding_HP_1000"/>
    <property type="match status" value="1"/>
</dbReference>
<reference evidence="3" key="1">
    <citation type="submission" date="2017-10" db="EMBL/GenBank/DDBJ databases">
        <title>Complete genome sequence of Moraxella osloensis NP7 isolated from human skin.</title>
        <authorList>
            <person name="Lee K."/>
            <person name="Lim J.Y."/>
            <person name="Hwang I."/>
        </authorList>
    </citation>
    <scope>NUCLEOTIDE SEQUENCE [LARGE SCALE GENOMIC DNA]</scope>
    <source>
        <strain evidence="3">NP7</strain>
        <plasmid evidence="3">pnp7-4</plasmid>
    </source>
</reference>